<dbReference type="AlphaFoldDB" id="A0A550CUW1"/>
<sequence length="483" mass="53151">MLDAGLIPSPATNVDMLAIALVTDPSDERAIHNELAECFRHHTFDDHDLSHLITFMRRLNHSPRTIIPVVSIYLAVKAQDASYRPSQDIISDFVELQYQGRTVDVSLADQTELLASLADQNEDSPESNARLVRAGVRLASMRADANANAHLDVHILNALIHRQINHERWDLAYALYAVLLELGARTPVRPDGETFQTVFYAATRLYKPVMSTRSAALRQAHAAQVPENAVPPWRVFRDMMRFQFNRAYERPWSSASVAQASLVSALRALLATSDYAGAHVALRQFAERGVAVPPQVYLYVARHLMKRLRNNVAANSAERAAYAAAVERGNAQPREDDPAPRWFSYLLGEGAEVDMADDAAVAALLVHRGQQPVTELGDPPPAADQPPAQVPLYAHMAGKRPLPPRTFLSTIPLENLMRRAMFLSVPKALRPAVRRVLGSDECGTAKLSTSLKHGCSRARGRRLPVREGGTSPGLFEAKGPGSV</sequence>
<proteinExistence type="predicted"/>
<dbReference type="Proteomes" id="UP000320762">
    <property type="component" value="Unassembled WGS sequence"/>
</dbReference>
<name>A0A550CUW1_9AGAR</name>
<gene>
    <name evidence="2" type="ORF">BD626DRAFT_602764</name>
</gene>
<comment type="caution">
    <text evidence="2">The sequence shown here is derived from an EMBL/GenBank/DDBJ whole genome shotgun (WGS) entry which is preliminary data.</text>
</comment>
<evidence type="ECO:0000313" key="2">
    <source>
        <dbReference type="EMBL" id="TRM68573.1"/>
    </source>
</evidence>
<evidence type="ECO:0000256" key="1">
    <source>
        <dbReference type="SAM" id="MobiDB-lite"/>
    </source>
</evidence>
<dbReference type="STRING" id="97359.A0A550CUW1"/>
<organism evidence="2 3">
    <name type="scientific">Schizophyllum amplum</name>
    <dbReference type="NCBI Taxonomy" id="97359"/>
    <lineage>
        <taxon>Eukaryota</taxon>
        <taxon>Fungi</taxon>
        <taxon>Dikarya</taxon>
        <taxon>Basidiomycota</taxon>
        <taxon>Agaricomycotina</taxon>
        <taxon>Agaricomycetes</taxon>
        <taxon>Agaricomycetidae</taxon>
        <taxon>Agaricales</taxon>
        <taxon>Schizophyllaceae</taxon>
        <taxon>Schizophyllum</taxon>
    </lineage>
</organism>
<accession>A0A550CUW1</accession>
<dbReference type="OrthoDB" id="185373at2759"/>
<feature type="region of interest" description="Disordered" evidence="1">
    <location>
        <begin position="462"/>
        <end position="483"/>
    </location>
</feature>
<reference evidence="2 3" key="1">
    <citation type="journal article" date="2019" name="New Phytol.">
        <title>Comparative genomics reveals unique wood-decay strategies and fruiting body development in the Schizophyllaceae.</title>
        <authorList>
            <person name="Almasi E."/>
            <person name="Sahu N."/>
            <person name="Krizsan K."/>
            <person name="Balint B."/>
            <person name="Kovacs G.M."/>
            <person name="Kiss B."/>
            <person name="Cseklye J."/>
            <person name="Drula E."/>
            <person name="Henrissat B."/>
            <person name="Nagy I."/>
            <person name="Chovatia M."/>
            <person name="Adam C."/>
            <person name="LaButti K."/>
            <person name="Lipzen A."/>
            <person name="Riley R."/>
            <person name="Grigoriev I.V."/>
            <person name="Nagy L.G."/>
        </authorList>
    </citation>
    <scope>NUCLEOTIDE SEQUENCE [LARGE SCALE GENOMIC DNA]</scope>
    <source>
        <strain evidence="2 3">NL-1724</strain>
    </source>
</reference>
<dbReference type="EMBL" id="VDMD01000002">
    <property type="protein sequence ID" value="TRM68573.1"/>
    <property type="molecule type" value="Genomic_DNA"/>
</dbReference>
<keyword evidence="3" id="KW-1185">Reference proteome</keyword>
<protein>
    <submittedName>
        <fullName evidence="2">Uncharacterized protein</fullName>
    </submittedName>
</protein>
<evidence type="ECO:0000313" key="3">
    <source>
        <dbReference type="Proteomes" id="UP000320762"/>
    </source>
</evidence>